<evidence type="ECO:0000313" key="3">
    <source>
        <dbReference type="EMBL" id="KAK1653530.1"/>
    </source>
</evidence>
<evidence type="ECO:0000313" key="4">
    <source>
        <dbReference type="Proteomes" id="UP001231189"/>
    </source>
</evidence>
<accession>A0AAD8SJK6</accession>
<dbReference type="SUPFAM" id="SSF54236">
    <property type="entry name" value="Ubiquitin-like"/>
    <property type="match status" value="1"/>
</dbReference>
<keyword evidence="4" id="KW-1185">Reference proteome</keyword>
<sequence length="109" mass="11997">MLTSKTVLTDVFIHRLEKHSSLQKMQIFARIPTCKTITVEITRSDTIASVKSKIKEKVTIPAGCRHELVYGSRYLKDSCTVAECGLVRNVPLAVSSTSLLDTTTGLDEA</sequence>
<dbReference type="AlphaFoldDB" id="A0AAD8SJK6"/>
<dbReference type="Gene3D" id="3.10.20.90">
    <property type="entry name" value="Phosphatidylinositol 3-kinase Catalytic Subunit, Chain A, domain 1"/>
    <property type="match status" value="1"/>
</dbReference>
<keyword evidence="1" id="KW-1017">Isopeptide bond</keyword>
<gene>
    <name evidence="3" type="ORF">QYE76_071335</name>
</gene>
<dbReference type="Pfam" id="PF00240">
    <property type="entry name" value="ubiquitin"/>
    <property type="match status" value="1"/>
</dbReference>
<reference evidence="3" key="1">
    <citation type="submission" date="2023-07" db="EMBL/GenBank/DDBJ databases">
        <title>A chromosome-level genome assembly of Lolium multiflorum.</title>
        <authorList>
            <person name="Chen Y."/>
            <person name="Copetti D."/>
            <person name="Kolliker R."/>
            <person name="Studer B."/>
        </authorList>
    </citation>
    <scope>NUCLEOTIDE SEQUENCE</scope>
    <source>
        <strain evidence="3">02402/16</strain>
        <tissue evidence="3">Leaf</tissue>
    </source>
</reference>
<evidence type="ECO:0000259" key="2">
    <source>
        <dbReference type="PROSITE" id="PS50053"/>
    </source>
</evidence>
<protein>
    <recommendedName>
        <fullName evidence="2">Ubiquitin-like domain-containing protein</fullName>
    </recommendedName>
</protein>
<dbReference type="PROSITE" id="PS50053">
    <property type="entry name" value="UBIQUITIN_2"/>
    <property type="match status" value="1"/>
</dbReference>
<comment type="caution">
    <text evidence="3">The sequence shown here is derived from an EMBL/GenBank/DDBJ whole genome shotgun (WGS) entry which is preliminary data.</text>
</comment>
<feature type="domain" description="Ubiquitin-like" evidence="2">
    <location>
        <begin position="25"/>
        <end position="86"/>
    </location>
</feature>
<dbReference type="EMBL" id="JAUUTY010000004">
    <property type="protein sequence ID" value="KAK1653530.1"/>
    <property type="molecule type" value="Genomic_DNA"/>
</dbReference>
<dbReference type="GO" id="GO:0003729">
    <property type="term" value="F:mRNA binding"/>
    <property type="evidence" value="ECO:0007669"/>
    <property type="project" value="UniProtKB-ARBA"/>
</dbReference>
<dbReference type="SMART" id="SM00213">
    <property type="entry name" value="UBQ"/>
    <property type="match status" value="1"/>
</dbReference>
<dbReference type="Proteomes" id="UP001231189">
    <property type="component" value="Unassembled WGS sequence"/>
</dbReference>
<evidence type="ECO:0000256" key="1">
    <source>
        <dbReference type="ARBA" id="ARBA00022499"/>
    </source>
</evidence>
<dbReference type="InterPro" id="IPR050158">
    <property type="entry name" value="Ubiquitin_ubiquitin-like"/>
</dbReference>
<proteinExistence type="predicted"/>
<organism evidence="3 4">
    <name type="scientific">Lolium multiflorum</name>
    <name type="common">Italian ryegrass</name>
    <name type="synonym">Lolium perenne subsp. multiflorum</name>
    <dbReference type="NCBI Taxonomy" id="4521"/>
    <lineage>
        <taxon>Eukaryota</taxon>
        <taxon>Viridiplantae</taxon>
        <taxon>Streptophyta</taxon>
        <taxon>Embryophyta</taxon>
        <taxon>Tracheophyta</taxon>
        <taxon>Spermatophyta</taxon>
        <taxon>Magnoliopsida</taxon>
        <taxon>Liliopsida</taxon>
        <taxon>Poales</taxon>
        <taxon>Poaceae</taxon>
        <taxon>BOP clade</taxon>
        <taxon>Pooideae</taxon>
        <taxon>Poodae</taxon>
        <taxon>Poeae</taxon>
        <taxon>Poeae Chloroplast Group 2 (Poeae type)</taxon>
        <taxon>Loliodinae</taxon>
        <taxon>Loliinae</taxon>
        <taxon>Lolium</taxon>
    </lineage>
</organism>
<dbReference type="InterPro" id="IPR029071">
    <property type="entry name" value="Ubiquitin-like_domsf"/>
</dbReference>
<dbReference type="PANTHER" id="PTHR10666">
    <property type="entry name" value="UBIQUITIN"/>
    <property type="match status" value="1"/>
</dbReference>
<dbReference type="InterPro" id="IPR000626">
    <property type="entry name" value="Ubiquitin-like_dom"/>
</dbReference>
<name>A0AAD8SJK6_LOLMU</name>